<evidence type="ECO:0000256" key="4">
    <source>
        <dbReference type="ARBA" id="ARBA00007706"/>
    </source>
</evidence>
<dbReference type="GO" id="GO:0015018">
    <property type="term" value="F:galactosylgalactosylxylosylprotein 3-beta-glucuronosyltransferase activity"/>
    <property type="evidence" value="ECO:0007669"/>
    <property type="project" value="UniProtKB-UniRule"/>
</dbReference>
<keyword evidence="8 17" id="KW-0479">Metal-binding</keyword>
<feature type="non-terminal residue" evidence="19">
    <location>
        <position position="1"/>
    </location>
</feature>
<evidence type="ECO:0000256" key="5">
    <source>
        <dbReference type="ARBA" id="ARBA00012641"/>
    </source>
</evidence>
<dbReference type="GO" id="GO:0046872">
    <property type="term" value="F:metal ion binding"/>
    <property type="evidence" value="ECO:0007669"/>
    <property type="project" value="UniProtKB-KW"/>
</dbReference>
<keyword evidence="12" id="KW-0472">Membrane</keyword>
<dbReference type="Gene3D" id="3.90.550.10">
    <property type="entry name" value="Spore Coat Polysaccharide Biosynthesis Protein SpsA, Chain A"/>
    <property type="match status" value="1"/>
</dbReference>
<comment type="cofactor">
    <cofactor evidence="1 17 18">
        <name>Mn(2+)</name>
        <dbReference type="ChEBI" id="CHEBI:29035"/>
    </cofactor>
</comment>
<evidence type="ECO:0000256" key="17">
    <source>
        <dbReference type="PIRSR" id="PIRSR605027-3"/>
    </source>
</evidence>
<dbReference type="Pfam" id="PF03360">
    <property type="entry name" value="Glyco_transf_43"/>
    <property type="match status" value="1"/>
</dbReference>
<keyword evidence="7" id="KW-0812">Transmembrane</keyword>
<feature type="active site" description="Proton donor/acceptor" evidence="16">
    <location>
        <position position="214"/>
    </location>
</feature>
<dbReference type="GO" id="GO:0000139">
    <property type="term" value="C:Golgi membrane"/>
    <property type="evidence" value="ECO:0007669"/>
    <property type="project" value="UniProtKB-SubCell"/>
</dbReference>
<evidence type="ECO:0000256" key="1">
    <source>
        <dbReference type="ARBA" id="ARBA00001936"/>
    </source>
</evidence>
<dbReference type="PANTHER" id="PTHR10896:SF50">
    <property type="entry name" value="GALACTOSYLGALACTOSYLXYLOSYLPROTEIN 3-BETA-GLUCURONOSYLTRANSFERASE P"/>
    <property type="match status" value="1"/>
</dbReference>
<dbReference type="GO" id="GO:0005975">
    <property type="term" value="P:carbohydrate metabolic process"/>
    <property type="evidence" value="ECO:0007669"/>
    <property type="project" value="TreeGrafter"/>
</dbReference>
<keyword evidence="10" id="KW-1133">Transmembrane helix</keyword>
<keyword evidence="14 17" id="KW-0464">Manganese</keyword>
<evidence type="ECO:0000313" key="19">
    <source>
        <dbReference type="EMBL" id="JAP67299.1"/>
    </source>
</evidence>
<protein>
    <recommendedName>
        <fullName evidence="5 18">Galactosylgalactosylxylosylprotein 3-beta-glucuronosyltransferase</fullName>
        <ecNumber evidence="5 18">2.4.1.135</ecNumber>
    </recommendedName>
</protein>
<evidence type="ECO:0000256" key="12">
    <source>
        <dbReference type="ARBA" id="ARBA00023136"/>
    </source>
</evidence>
<evidence type="ECO:0000256" key="13">
    <source>
        <dbReference type="ARBA" id="ARBA00023180"/>
    </source>
</evidence>
<dbReference type="EMBL" id="GEFH01001282">
    <property type="protein sequence ID" value="JAP67299.1"/>
    <property type="molecule type" value="mRNA"/>
</dbReference>
<evidence type="ECO:0000256" key="7">
    <source>
        <dbReference type="ARBA" id="ARBA00022692"/>
    </source>
</evidence>
<evidence type="ECO:0000256" key="9">
    <source>
        <dbReference type="ARBA" id="ARBA00022968"/>
    </source>
</evidence>
<dbReference type="AlphaFoldDB" id="A0A131XJN4"/>
<dbReference type="InterPro" id="IPR029044">
    <property type="entry name" value="Nucleotide-diphossugar_trans"/>
</dbReference>
<evidence type="ECO:0000256" key="11">
    <source>
        <dbReference type="ARBA" id="ARBA00023034"/>
    </source>
</evidence>
<sequence>LLYVAPLPLPSSWCKTGVTEGVAESPTVYVVTPTYRRANQAPDMVRLSQALMLAKVPIFWVVVEDAERPSALVHNIMSRSGLPGVQLFSRTPSEFRKHIYGKGVAPRMKAITWLQANAVLPSVLYFADDDNSYDHRLFAQVALVQRVGVLPVGLVGSYGVSSPVVSPSGSVVGFHDAYLPSRRFAMDMAGFAVNMRLVLSSQNISLPHKEGALENAFLESLGVSIHDFEPLASKCTEVLVWHTKLKPKRFPSRRLLRKFNISASSNLPLLYNNILDDEQ</sequence>
<dbReference type="EC" id="2.4.1.135" evidence="5 18"/>
<comment type="subcellular location">
    <subcellularLocation>
        <location evidence="2 18">Golgi apparatus membrane</location>
        <topology evidence="2 18">Single-pass type II membrane protein</topology>
    </subcellularLocation>
</comment>
<dbReference type="SUPFAM" id="SSF53448">
    <property type="entry name" value="Nucleotide-diphospho-sugar transferases"/>
    <property type="match status" value="1"/>
</dbReference>
<keyword evidence="11 18" id="KW-0333">Golgi apparatus</keyword>
<name>A0A131XJN4_9ACAR</name>
<keyword evidence="13" id="KW-0325">Glycoprotein</keyword>
<proteinExistence type="evidence at transcript level"/>
<evidence type="ECO:0000256" key="6">
    <source>
        <dbReference type="ARBA" id="ARBA00022679"/>
    </source>
</evidence>
<dbReference type="InterPro" id="IPR005027">
    <property type="entry name" value="Glyco_trans_43"/>
</dbReference>
<comment type="catalytic activity">
    <reaction evidence="15 18">
        <text>3-O-(beta-D-galactosyl-(1-&gt;3)-beta-D-galactosyl-(1-&gt;4)-beta-D-xylosyl)-L-seryl-[protein] + UDP-alpha-D-glucuronate = 3-O-(beta-D-GlcA-(1-&gt;3)-beta-D-Gal-(1-&gt;3)-beta-D-Gal-(1-&gt;4)-beta-D-Xyl)-L-seryl-[protein] + UDP + H(+)</text>
        <dbReference type="Rhea" id="RHEA:24168"/>
        <dbReference type="Rhea" id="RHEA-COMP:12571"/>
        <dbReference type="Rhea" id="RHEA-COMP:12573"/>
        <dbReference type="ChEBI" id="CHEBI:15378"/>
        <dbReference type="ChEBI" id="CHEBI:58052"/>
        <dbReference type="ChEBI" id="CHEBI:58223"/>
        <dbReference type="ChEBI" id="CHEBI:132090"/>
        <dbReference type="ChEBI" id="CHEBI:132093"/>
        <dbReference type="EC" id="2.4.1.135"/>
    </reaction>
</comment>
<reference evidence="19" key="1">
    <citation type="journal article" date="2017" name="Ticks Tick Borne Dis.">
        <title>An insight into the sialome of Hyalomma excavatum.</title>
        <authorList>
            <person name="Ribeiro J.M."/>
            <person name="Slovak M."/>
            <person name="Francischetti I.M."/>
        </authorList>
    </citation>
    <scope>NUCLEOTIDE SEQUENCE</scope>
    <source>
        <strain evidence="19">Samish</strain>
        <tissue evidence="19">Salivary glands</tissue>
    </source>
</reference>
<dbReference type="UniPathway" id="UPA00378"/>
<evidence type="ECO:0000256" key="2">
    <source>
        <dbReference type="ARBA" id="ARBA00004323"/>
    </source>
</evidence>
<keyword evidence="9 18" id="KW-0735">Signal-anchor</keyword>
<dbReference type="FunFam" id="3.90.550.10:FF:000044">
    <property type="entry name" value="Galactosylgalactosylxylosylprotein 3-beta-glucuronosyltransferase"/>
    <property type="match status" value="1"/>
</dbReference>
<evidence type="ECO:0000256" key="10">
    <source>
        <dbReference type="ARBA" id="ARBA00022989"/>
    </source>
</evidence>
<evidence type="ECO:0000256" key="16">
    <source>
        <dbReference type="PIRSR" id="PIRSR605027-1"/>
    </source>
</evidence>
<dbReference type="PANTHER" id="PTHR10896">
    <property type="entry name" value="GALACTOSYLGALACTOSYLXYLOSYLPROTEIN 3-BETA-GLUCURONOSYLTRANSFERASE BETA-1,3-GLUCURONYLTRANSFERASE"/>
    <property type="match status" value="1"/>
</dbReference>
<evidence type="ECO:0000256" key="14">
    <source>
        <dbReference type="ARBA" id="ARBA00023211"/>
    </source>
</evidence>
<feature type="binding site" evidence="17">
    <location>
        <position position="130"/>
    </location>
    <ligand>
        <name>Mn(2+)</name>
        <dbReference type="ChEBI" id="CHEBI:29035"/>
    </ligand>
</feature>
<evidence type="ECO:0000256" key="18">
    <source>
        <dbReference type="RuleBase" id="RU363127"/>
    </source>
</evidence>
<organism evidence="19">
    <name type="scientific">Hyalomma excavatum</name>
    <dbReference type="NCBI Taxonomy" id="257692"/>
    <lineage>
        <taxon>Eukaryota</taxon>
        <taxon>Metazoa</taxon>
        <taxon>Ecdysozoa</taxon>
        <taxon>Arthropoda</taxon>
        <taxon>Chelicerata</taxon>
        <taxon>Arachnida</taxon>
        <taxon>Acari</taxon>
        <taxon>Parasitiformes</taxon>
        <taxon>Ixodida</taxon>
        <taxon>Ixodoidea</taxon>
        <taxon>Ixodidae</taxon>
        <taxon>Hyalomminae</taxon>
        <taxon>Hyalomma</taxon>
    </lineage>
</organism>
<keyword evidence="6 18" id="KW-0808">Transferase</keyword>
<evidence type="ECO:0000256" key="8">
    <source>
        <dbReference type="ARBA" id="ARBA00022723"/>
    </source>
</evidence>
<evidence type="ECO:0000256" key="15">
    <source>
        <dbReference type="ARBA" id="ARBA00047979"/>
    </source>
</evidence>
<comment type="similarity">
    <text evidence="4 18">Belongs to the glycosyltransferase 43 family.</text>
</comment>
<dbReference type="GO" id="GO:0050650">
    <property type="term" value="P:chondroitin sulfate proteoglycan biosynthetic process"/>
    <property type="evidence" value="ECO:0007669"/>
    <property type="project" value="TreeGrafter"/>
</dbReference>
<comment type="pathway">
    <text evidence="3 18">Protein modification; protein glycosylation.</text>
</comment>
<evidence type="ECO:0000256" key="3">
    <source>
        <dbReference type="ARBA" id="ARBA00004922"/>
    </source>
</evidence>
<accession>A0A131XJN4</accession>